<feature type="domain" description="Ice-binding protein C-terminal" evidence="2">
    <location>
        <begin position="373"/>
        <end position="397"/>
    </location>
</feature>
<keyword evidence="4" id="KW-1185">Reference proteome</keyword>
<organism evidence="3 4">
    <name type="scientific">Roseateles rivi</name>
    <dbReference type="NCBI Taxonomy" id="3299028"/>
    <lineage>
        <taxon>Bacteria</taxon>
        <taxon>Pseudomonadati</taxon>
        <taxon>Pseudomonadota</taxon>
        <taxon>Betaproteobacteria</taxon>
        <taxon>Burkholderiales</taxon>
        <taxon>Sphaerotilaceae</taxon>
        <taxon>Roseateles</taxon>
    </lineage>
</organism>
<evidence type="ECO:0000313" key="3">
    <source>
        <dbReference type="EMBL" id="MFG6447824.1"/>
    </source>
</evidence>
<feature type="signal peptide" evidence="1">
    <location>
        <begin position="1"/>
        <end position="22"/>
    </location>
</feature>
<dbReference type="RefSeq" id="WP_394459528.1">
    <property type="nucleotide sequence ID" value="NZ_JBIGHZ010000002.1"/>
</dbReference>
<dbReference type="InterPro" id="IPR013424">
    <property type="entry name" value="Ice-binding_C"/>
</dbReference>
<protein>
    <submittedName>
        <fullName evidence="3">PEP-CTERM sorting domain-containing protein</fullName>
    </submittedName>
</protein>
<comment type="caution">
    <text evidence="3">The sequence shown here is derived from an EMBL/GenBank/DDBJ whole genome shotgun (WGS) entry which is preliminary data.</text>
</comment>
<feature type="chain" id="PRO_5045301539" evidence="1">
    <location>
        <begin position="23"/>
        <end position="399"/>
    </location>
</feature>
<sequence length="399" mass="40289">MLHPRIFGAALLLCGGMASAMAQTAPVYRIIDLGQINPSTAYGTQGMAVSSTGNYAVARTLDDVTGASVAFSTVIGSNTLTPLVNVSVGGVQRKVEIAYGVNTSGTAVGASYGSLNLYGARPIAWDAQGQARQLELNAASGNVGVANGINNAGIIVGGVNSAAARRAQIWDANGNALSVAPDALGRNMSEARAINDSGLVVGRGNDPANAARNVAMVHDMNSGVTQEIVIGGAANGGQPSAVSNSGLVVGSMTMNQATVGAFMWSANAGLRVLTPLAGTTNFRATGVNDTGWVVGSSDLGGTSQPWLFDGSSTYALFSLVSNGASDGWDFSPPTDGPLPTFASAMSIAQDGTVVGTAIRNGAAHGYAMVLTTPVPEPQSLALMLVGLACMGALGRRRQR</sequence>
<name>A0ABW7FU20_9BURK</name>
<gene>
    <name evidence="3" type="ORF">ACG0Z6_06135</name>
</gene>
<dbReference type="NCBIfam" id="TIGR02595">
    <property type="entry name" value="PEP_CTERM"/>
    <property type="match status" value="1"/>
</dbReference>
<keyword evidence="1" id="KW-0732">Signal</keyword>
<evidence type="ECO:0000259" key="2">
    <source>
        <dbReference type="Pfam" id="PF07589"/>
    </source>
</evidence>
<reference evidence="3 4" key="1">
    <citation type="submission" date="2024-08" db="EMBL/GenBank/DDBJ databases">
        <authorList>
            <person name="Lu H."/>
        </authorList>
    </citation>
    <scope>NUCLEOTIDE SEQUENCE [LARGE SCALE GENOMIC DNA]</scope>
    <source>
        <strain evidence="3 4">BYS180W</strain>
    </source>
</reference>
<accession>A0ABW7FU20</accession>
<evidence type="ECO:0000256" key="1">
    <source>
        <dbReference type="SAM" id="SignalP"/>
    </source>
</evidence>
<dbReference type="Proteomes" id="UP001606099">
    <property type="component" value="Unassembled WGS sequence"/>
</dbReference>
<evidence type="ECO:0000313" key="4">
    <source>
        <dbReference type="Proteomes" id="UP001606099"/>
    </source>
</evidence>
<proteinExistence type="predicted"/>
<dbReference type="EMBL" id="JBIGHZ010000002">
    <property type="protein sequence ID" value="MFG6447824.1"/>
    <property type="molecule type" value="Genomic_DNA"/>
</dbReference>
<dbReference type="Pfam" id="PF07589">
    <property type="entry name" value="PEP-CTERM"/>
    <property type="match status" value="1"/>
</dbReference>